<dbReference type="AlphaFoldDB" id="A0A167N6N6"/>
<evidence type="ECO:0000313" key="1">
    <source>
        <dbReference type="EMBL" id="KZO97399.1"/>
    </source>
</evidence>
<dbReference type="Proteomes" id="UP000076738">
    <property type="component" value="Unassembled WGS sequence"/>
</dbReference>
<name>A0A167N6N6_CALVF</name>
<sequence length="151" mass="16175">MAVREKSRITRRVLSCRPGVRTTLEQGRRQEGAGSAGLWLLKTTTLLDRQPPITCPSAHLPTCPPAQSRHRMSLPTAVRATTSAHCPVTPAILTRRRHYGVGLPRVPTCATSSSAAVNGRPKHFPCFWRSVRTVDPGAGAHPPSVGAPSGC</sequence>
<accession>A0A167N6N6</accession>
<proteinExistence type="predicted"/>
<dbReference type="EMBL" id="KV417280">
    <property type="protein sequence ID" value="KZO97399.1"/>
    <property type="molecule type" value="Genomic_DNA"/>
</dbReference>
<gene>
    <name evidence="1" type="ORF">CALVIDRAFT_87460</name>
</gene>
<reference evidence="1 2" key="1">
    <citation type="journal article" date="2016" name="Mol. Biol. Evol.">
        <title>Comparative Genomics of Early-Diverging Mushroom-Forming Fungi Provides Insights into the Origins of Lignocellulose Decay Capabilities.</title>
        <authorList>
            <person name="Nagy L.G."/>
            <person name="Riley R."/>
            <person name="Tritt A."/>
            <person name="Adam C."/>
            <person name="Daum C."/>
            <person name="Floudas D."/>
            <person name="Sun H."/>
            <person name="Yadav J.S."/>
            <person name="Pangilinan J."/>
            <person name="Larsson K.H."/>
            <person name="Matsuura K."/>
            <person name="Barry K."/>
            <person name="Labutti K."/>
            <person name="Kuo R."/>
            <person name="Ohm R.A."/>
            <person name="Bhattacharya S.S."/>
            <person name="Shirouzu T."/>
            <person name="Yoshinaga Y."/>
            <person name="Martin F.M."/>
            <person name="Grigoriev I.V."/>
            <person name="Hibbett D.S."/>
        </authorList>
    </citation>
    <scope>NUCLEOTIDE SEQUENCE [LARGE SCALE GENOMIC DNA]</scope>
    <source>
        <strain evidence="1 2">TUFC12733</strain>
    </source>
</reference>
<organism evidence="1 2">
    <name type="scientific">Calocera viscosa (strain TUFC12733)</name>
    <dbReference type="NCBI Taxonomy" id="1330018"/>
    <lineage>
        <taxon>Eukaryota</taxon>
        <taxon>Fungi</taxon>
        <taxon>Dikarya</taxon>
        <taxon>Basidiomycota</taxon>
        <taxon>Agaricomycotina</taxon>
        <taxon>Dacrymycetes</taxon>
        <taxon>Dacrymycetales</taxon>
        <taxon>Dacrymycetaceae</taxon>
        <taxon>Calocera</taxon>
    </lineage>
</organism>
<protein>
    <submittedName>
        <fullName evidence="1">Uncharacterized protein</fullName>
    </submittedName>
</protein>
<evidence type="ECO:0000313" key="2">
    <source>
        <dbReference type="Proteomes" id="UP000076738"/>
    </source>
</evidence>
<keyword evidence="2" id="KW-1185">Reference proteome</keyword>